<dbReference type="AlphaFoldDB" id="A0A0E9PP92"/>
<reference evidence="1" key="1">
    <citation type="submission" date="2014-11" db="EMBL/GenBank/DDBJ databases">
        <authorList>
            <person name="Amaro Gonzalez C."/>
        </authorList>
    </citation>
    <scope>NUCLEOTIDE SEQUENCE</scope>
</reference>
<dbReference type="EMBL" id="GBXM01102131">
    <property type="protein sequence ID" value="JAH06446.1"/>
    <property type="molecule type" value="Transcribed_RNA"/>
</dbReference>
<organism evidence="1">
    <name type="scientific">Anguilla anguilla</name>
    <name type="common">European freshwater eel</name>
    <name type="synonym">Muraena anguilla</name>
    <dbReference type="NCBI Taxonomy" id="7936"/>
    <lineage>
        <taxon>Eukaryota</taxon>
        <taxon>Metazoa</taxon>
        <taxon>Chordata</taxon>
        <taxon>Craniata</taxon>
        <taxon>Vertebrata</taxon>
        <taxon>Euteleostomi</taxon>
        <taxon>Actinopterygii</taxon>
        <taxon>Neopterygii</taxon>
        <taxon>Teleostei</taxon>
        <taxon>Anguilliformes</taxon>
        <taxon>Anguillidae</taxon>
        <taxon>Anguilla</taxon>
    </lineage>
</organism>
<name>A0A0E9PP92_ANGAN</name>
<evidence type="ECO:0000313" key="1">
    <source>
        <dbReference type="EMBL" id="JAH06446.1"/>
    </source>
</evidence>
<protein>
    <submittedName>
        <fullName evidence="1">Uncharacterized protein</fullName>
    </submittedName>
</protein>
<reference evidence="1" key="2">
    <citation type="journal article" date="2015" name="Fish Shellfish Immunol.">
        <title>Early steps in the European eel (Anguilla anguilla)-Vibrio vulnificus interaction in the gills: Role of the RtxA13 toxin.</title>
        <authorList>
            <person name="Callol A."/>
            <person name="Pajuelo D."/>
            <person name="Ebbesson L."/>
            <person name="Teles M."/>
            <person name="MacKenzie S."/>
            <person name="Amaro C."/>
        </authorList>
    </citation>
    <scope>NUCLEOTIDE SEQUENCE</scope>
</reference>
<proteinExistence type="predicted"/>
<sequence length="43" mass="5245">MPINQYSHNLFCTLFRQYTSSYFEKKLSLMVLLAFQFVDLYDE</sequence>
<accession>A0A0E9PP92</accession>